<dbReference type="CDD" id="cd00130">
    <property type="entry name" value="PAS"/>
    <property type="match status" value="2"/>
</dbReference>
<evidence type="ECO:0000256" key="4">
    <source>
        <dbReference type="ARBA" id="ARBA00022679"/>
    </source>
</evidence>
<dbReference type="AlphaFoldDB" id="A0A1I0MIU7"/>
<dbReference type="PANTHER" id="PTHR43304:SF1">
    <property type="entry name" value="PAC DOMAIN-CONTAINING PROTEIN"/>
    <property type="match status" value="1"/>
</dbReference>
<dbReference type="Pfam" id="PF00512">
    <property type="entry name" value="HisKA"/>
    <property type="match status" value="1"/>
</dbReference>
<dbReference type="InterPro" id="IPR036097">
    <property type="entry name" value="HisK_dim/P_sf"/>
</dbReference>
<dbReference type="CDD" id="cd00082">
    <property type="entry name" value="HisKA"/>
    <property type="match status" value="1"/>
</dbReference>
<dbReference type="PRINTS" id="PR00344">
    <property type="entry name" value="BCTRLSENSOR"/>
</dbReference>
<keyword evidence="11" id="KW-1185">Reference proteome</keyword>
<dbReference type="PROSITE" id="PS50112">
    <property type="entry name" value="PAS"/>
    <property type="match status" value="1"/>
</dbReference>
<dbReference type="InterPro" id="IPR005467">
    <property type="entry name" value="His_kinase_dom"/>
</dbReference>
<comment type="catalytic activity">
    <reaction evidence="1">
        <text>ATP + protein L-histidine = ADP + protein N-phospho-L-histidine.</text>
        <dbReference type="EC" id="2.7.13.3"/>
    </reaction>
</comment>
<evidence type="ECO:0000313" key="11">
    <source>
        <dbReference type="Proteomes" id="UP000183275"/>
    </source>
</evidence>
<dbReference type="InterPro" id="IPR000700">
    <property type="entry name" value="PAS-assoc_C"/>
</dbReference>
<evidence type="ECO:0000256" key="3">
    <source>
        <dbReference type="ARBA" id="ARBA00022553"/>
    </source>
</evidence>
<evidence type="ECO:0000256" key="2">
    <source>
        <dbReference type="ARBA" id="ARBA00012438"/>
    </source>
</evidence>
<keyword evidence="3" id="KW-0597">Phosphoprotein</keyword>
<dbReference type="SUPFAM" id="SSF55874">
    <property type="entry name" value="ATPase domain of HSP90 chaperone/DNA topoisomerase II/histidine kinase"/>
    <property type="match status" value="1"/>
</dbReference>
<protein>
    <recommendedName>
        <fullName evidence="2">histidine kinase</fullName>
        <ecNumber evidence="2">2.7.13.3</ecNumber>
    </recommendedName>
</protein>
<dbReference type="SUPFAM" id="SSF47384">
    <property type="entry name" value="Homodimeric domain of signal transducing histidine kinase"/>
    <property type="match status" value="1"/>
</dbReference>
<dbReference type="eggNOG" id="arCOG02358">
    <property type="taxonomic scope" value="Archaea"/>
</dbReference>
<dbReference type="eggNOG" id="arCOG02278">
    <property type="taxonomic scope" value="Archaea"/>
</dbReference>
<dbReference type="RefSeq" id="WP_049991884.1">
    <property type="nucleotide sequence ID" value="NZ_FOIS01000001.1"/>
</dbReference>
<dbReference type="OrthoDB" id="106630at2157"/>
<dbReference type="Gene3D" id="3.30.450.40">
    <property type="match status" value="1"/>
</dbReference>
<dbReference type="PROSITE" id="PS50113">
    <property type="entry name" value="PAC"/>
    <property type="match status" value="2"/>
</dbReference>
<dbReference type="Gene3D" id="1.10.287.130">
    <property type="match status" value="1"/>
</dbReference>
<feature type="domain" description="PAC" evidence="9">
    <location>
        <begin position="271"/>
        <end position="323"/>
    </location>
</feature>
<dbReference type="InterPro" id="IPR013655">
    <property type="entry name" value="PAS_fold_3"/>
</dbReference>
<sequence>MSRDGQQYINEVRGEVTRALIPAITKHEIRQRVCERFAASEVYAFAWIGRYNPEHEEVVPTASAGIAEETLDGVSITEDSRRAELTSEAVRTRELAVEENPVDDPLYEDRRDRALEHDDRTCAVIPLVYEETLYGVLHLATDRPHGFGAAERASLAELGATIAYAFENAEPVANTDRAEREEAEAEMTRVPAESEQERRLYETLISSTPDLVYAFDLDYRFIFANDALLEMWGQTFEESIGKTLRENGYKEWHAEMHKREIDRVVETKEPVRGEVAFHHAELGRRIYDYIFAPVLNDEGEVEAIAGTTRDITERKEAEEALQESEERFRALITASSDVVYRMSPDWSEMHHLEGKEFIADTRESTSDWLEKYIHPDDQERVKEAIDEAIRTKSIFELEHQVEQVDGSLGWTFSRAVPMLDEDGEIVEWVGMASDITERKRYERELEQANAKLKRSNAELKRFAHAASHDLQEPLRMVSSYLQLLENRYGDDLDADAMEFIEFAVDGADRMREMVNALLEYSRVNTDGEDFEPVDCETVLDQAMENLQMAIDEHDATITSDELPSVSGDERQLIQLFQNLLDNAITYAGDGPPTIHVSAERRDGEWLFSVRDDGIGIDSEKTDEIFEVFNRLHAPDEREGTGIGLAICERIVMTHDGRIWVESEPGEGTTFFFTIPVGNGEGTT</sequence>
<dbReference type="InterPro" id="IPR013656">
    <property type="entry name" value="PAS_4"/>
</dbReference>
<feature type="domain" description="PAC" evidence="9">
    <location>
        <begin position="395"/>
        <end position="447"/>
    </location>
</feature>
<dbReference type="EC" id="2.7.13.3" evidence="2"/>
<dbReference type="InterPro" id="IPR036890">
    <property type="entry name" value="HATPase_C_sf"/>
</dbReference>
<dbReference type="InterPro" id="IPR003594">
    <property type="entry name" value="HATPase_dom"/>
</dbReference>
<dbReference type="SMART" id="SM00387">
    <property type="entry name" value="HATPase_c"/>
    <property type="match status" value="1"/>
</dbReference>
<feature type="coiled-coil region" evidence="6">
    <location>
        <begin position="431"/>
        <end position="465"/>
    </location>
</feature>
<dbReference type="NCBIfam" id="TIGR00229">
    <property type="entry name" value="sensory_box"/>
    <property type="match status" value="2"/>
</dbReference>
<dbReference type="Proteomes" id="UP000183275">
    <property type="component" value="Unassembled WGS sequence"/>
</dbReference>
<reference evidence="11" key="1">
    <citation type="submission" date="2016-10" db="EMBL/GenBank/DDBJ databases">
        <authorList>
            <person name="Varghese N."/>
        </authorList>
    </citation>
    <scope>NUCLEOTIDE SEQUENCE [LARGE SCALE GENOMIC DNA]</scope>
    <source>
        <strain evidence="11">CGMCC 1.12284</strain>
    </source>
</reference>
<keyword evidence="6" id="KW-0175">Coiled coil</keyword>
<dbReference type="InterPro" id="IPR003018">
    <property type="entry name" value="GAF"/>
</dbReference>
<dbReference type="SMART" id="SM00086">
    <property type="entry name" value="PAC"/>
    <property type="match status" value="2"/>
</dbReference>
<dbReference type="PANTHER" id="PTHR43304">
    <property type="entry name" value="PHYTOCHROME-LIKE PROTEIN CPH1"/>
    <property type="match status" value="1"/>
</dbReference>
<dbReference type="EMBL" id="FOIS01000001">
    <property type="protein sequence ID" value="SEV87964.1"/>
    <property type="molecule type" value="Genomic_DNA"/>
</dbReference>
<name>A0A1I0MIU7_9EURY</name>
<dbReference type="STRING" id="1202768.SAMN05216285_0994"/>
<evidence type="ECO:0000256" key="5">
    <source>
        <dbReference type="ARBA" id="ARBA00022777"/>
    </source>
</evidence>
<dbReference type="GO" id="GO:0000155">
    <property type="term" value="F:phosphorelay sensor kinase activity"/>
    <property type="evidence" value="ECO:0007669"/>
    <property type="project" value="InterPro"/>
</dbReference>
<keyword evidence="5" id="KW-0418">Kinase</keyword>
<dbReference type="SUPFAM" id="SSF55785">
    <property type="entry name" value="PYP-like sensor domain (PAS domain)"/>
    <property type="match status" value="2"/>
</dbReference>
<evidence type="ECO:0000256" key="6">
    <source>
        <dbReference type="SAM" id="Coils"/>
    </source>
</evidence>
<evidence type="ECO:0000259" key="7">
    <source>
        <dbReference type="PROSITE" id="PS50109"/>
    </source>
</evidence>
<dbReference type="SMART" id="SM00388">
    <property type="entry name" value="HisKA"/>
    <property type="match status" value="1"/>
</dbReference>
<accession>A0A1I0MIU7</accession>
<dbReference type="InterPro" id="IPR000014">
    <property type="entry name" value="PAS"/>
</dbReference>
<dbReference type="Pfam" id="PF08447">
    <property type="entry name" value="PAS_3"/>
    <property type="match status" value="1"/>
</dbReference>
<dbReference type="Gene3D" id="3.30.565.10">
    <property type="entry name" value="Histidine kinase-like ATPase, C-terminal domain"/>
    <property type="match status" value="1"/>
</dbReference>
<dbReference type="Pfam" id="PF13185">
    <property type="entry name" value="GAF_2"/>
    <property type="match status" value="1"/>
</dbReference>
<dbReference type="PROSITE" id="PS50109">
    <property type="entry name" value="HIS_KIN"/>
    <property type="match status" value="1"/>
</dbReference>
<feature type="domain" description="PAS" evidence="8">
    <location>
        <begin position="197"/>
        <end position="268"/>
    </location>
</feature>
<dbReference type="SMART" id="SM00091">
    <property type="entry name" value="PAS"/>
    <property type="match status" value="1"/>
</dbReference>
<dbReference type="InterPro" id="IPR035965">
    <property type="entry name" value="PAS-like_dom_sf"/>
</dbReference>
<dbReference type="SUPFAM" id="SSF55781">
    <property type="entry name" value="GAF domain-like"/>
    <property type="match status" value="1"/>
</dbReference>
<evidence type="ECO:0000313" key="10">
    <source>
        <dbReference type="EMBL" id="SEV87964.1"/>
    </source>
</evidence>
<gene>
    <name evidence="10" type="ORF">SAMN05216285_0994</name>
</gene>
<dbReference type="Pfam" id="PF02518">
    <property type="entry name" value="HATPase_c"/>
    <property type="match status" value="1"/>
</dbReference>
<dbReference type="InterPro" id="IPR029016">
    <property type="entry name" value="GAF-like_dom_sf"/>
</dbReference>
<evidence type="ECO:0000259" key="8">
    <source>
        <dbReference type="PROSITE" id="PS50112"/>
    </source>
</evidence>
<proteinExistence type="predicted"/>
<dbReference type="InterPro" id="IPR052162">
    <property type="entry name" value="Sensor_kinase/Photoreceptor"/>
</dbReference>
<keyword evidence="4" id="KW-0808">Transferase</keyword>
<dbReference type="InterPro" id="IPR003661">
    <property type="entry name" value="HisK_dim/P_dom"/>
</dbReference>
<dbReference type="Pfam" id="PF08448">
    <property type="entry name" value="PAS_4"/>
    <property type="match status" value="1"/>
</dbReference>
<evidence type="ECO:0000256" key="1">
    <source>
        <dbReference type="ARBA" id="ARBA00000085"/>
    </source>
</evidence>
<dbReference type="InterPro" id="IPR001610">
    <property type="entry name" value="PAC"/>
</dbReference>
<dbReference type="InterPro" id="IPR004358">
    <property type="entry name" value="Sig_transdc_His_kin-like_C"/>
</dbReference>
<evidence type="ECO:0000259" key="9">
    <source>
        <dbReference type="PROSITE" id="PS50113"/>
    </source>
</evidence>
<dbReference type="FunFam" id="3.30.565.10:FF:000006">
    <property type="entry name" value="Sensor histidine kinase WalK"/>
    <property type="match status" value="1"/>
</dbReference>
<dbReference type="eggNOG" id="arCOG02352">
    <property type="taxonomic scope" value="Archaea"/>
</dbReference>
<feature type="domain" description="Histidine kinase" evidence="7">
    <location>
        <begin position="465"/>
        <end position="678"/>
    </location>
</feature>
<organism evidence="10 11">
    <name type="scientific">Natrinema salifodinae</name>
    <dbReference type="NCBI Taxonomy" id="1202768"/>
    <lineage>
        <taxon>Archaea</taxon>
        <taxon>Methanobacteriati</taxon>
        <taxon>Methanobacteriota</taxon>
        <taxon>Stenosarchaea group</taxon>
        <taxon>Halobacteria</taxon>
        <taxon>Halobacteriales</taxon>
        <taxon>Natrialbaceae</taxon>
        <taxon>Natrinema</taxon>
    </lineage>
</organism>
<dbReference type="Gene3D" id="3.30.450.20">
    <property type="entry name" value="PAS domain"/>
    <property type="match status" value="2"/>
</dbReference>